<evidence type="ECO:0000313" key="3">
    <source>
        <dbReference type="EMBL" id="SZD73955.1"/>
    </source>
</evidence>
<keyword evidence="1" id="KW-0812">Transmembrane</keyword>
<keyword evidence="1" id="KW-1133">Transmembrane helix</keyword>
<evidence type="ECO:0000259" key="2">
    <source>
        <dbReference type="Pfam" id="PF02517"/>
    </source>
</evidence>
<keyword evidence="1" id="KW-0472">Membrane</keyword>
<dbReference type="EMBL" id="UNSC01000007">
    <property type="protein sequence ID" value="SZD73955.1"/>
    <property type="molecule type" value="Genomic_DNA"/>
</dbReference>
<proteinExistence type="predicted"/>
<dbReference type="AlphaFoldDB" id="A0A383U286"/>
<sequence length="229" mass="27206">MKQIFDFIYSGEVNGDIFNTWGNIKFILSKYFLILLTYILIAILLAFLGVLSSNGEVTVEHAKKIPTIVKIFLVCLFVPIIEELIFRLPLISSKINIIVSLFCFTIFLYFFTRKYFISYEYFKYFFISVFFIGCMYFPIFKYEYVHNILTGNKVFMIHFYSILFCIAHFGNYNFNSNTFTPYLISLSVLINGYYFSYIRLRFGIEYSIFIHMFHNTLVSIPMIIKYITK</sequence>
<keyword evidence="3" id="KW-0645">Protease</keyword>
<dbReference type="GO" id="GO:0080120">
    <property type="term" value="P:CAAX-box protein maturation"/>
    <property type="evidence" value="ECO:0007669"/>
    <property type="project" value="UniProtKB-ARBA"/>
</dbReference>
<keyword evidence="4" id="KW-1185">Reference proteome</keyword>
<feature type="transmembrane region" description="Helical" evidence="1">
    <location>
        <begin position="208"/>
        <end position="227"/>
    </location>
</feature>
<accession>A0A383U286</accession>
<gene>
    <name evidence="3" type="ORF">SAMEA104719789_01409</name>
</gene>
<feature type="transmembrane region" description="Helical" evidence="1">
    <location>
        <begin position="154"/>
        <end position="173"/>
    </location>
</feature>
<dbReference type="GO" id="GO:0006508">
    <property type="term" value="P:proteolysis"/>
    <property type="evidence" value="ECO:0007669"/>
    <property type="project" value="UniProtKB-KW"/>
</dbReference>
<evidence type="ECO:0000256" key="1">
    <source>
        <dbReference type="SAM" id="Phobius"/>
    </source>
</evidence>
<feature type="transmembrane region" description="Helical" evidence="1">
    <location>
        <begin position="124"/>
        <end position="142"/>
    </location>
</feature>
<feature type="transmembrane region" description="Helical" evidence="1">
    <location>
        <begin position="71"/>
        <end position="88"/>
    </location>
</feature>
<dbReference type="InterPro" id="IPR003675">
    <property type="entry name" value="Rce1/LyrA-like_dom"/>
</dbReference>
<dbReference type="GO" id="GO:0004175">
    <property type="term" value="F:endopeptidase activity"/>
    <property type="evidence" value="ECO:0007669"/>
    <property type="project" value="UniProtKB-ARBA"/>
</dbReference>
<reference evidence="3 4" key="1">
    <citation type="submission" date="2018-09" db="EMBL/GenBank/DDBJ databases">
        <authorList>
            <consortium name="Pathogen Informatics"/>
        </authorList>
    </citation>
    <scope>NUCLEOTIDE SEQUENCE [LARGE SCALE GENOMIC DNA]</scope>
    <source>
        <strain evidence="3 4">OH-22767</strain>
    </source>
</reference>
<dbReference type="RefSeq" id="WP_165846446.1">
    <property type="nucleotide sequence ID" value="NZ_UNSC01000007.1"/>
</dbReference>
<feature type="transmembrane region" description="Helical" evidence="1">
    <location>
        <begin position="31"/>
        <end position="51"/>
    </location>
</feature>
<protein>
    <submittedName>
        <fullName evidence="3">CAAX amino terminal protease self- immunity</fullName>
    </submittedName>
</protein>
<keyword evidence="3" id="KW-0378">Hydrolase</keyword>
<evidence type="ECO:0000313" key="4">
    <source>
        <dbReference type="Proteomes" id="UP000262142"/>
    </source>
</evidence>
<dbReference type="Proteomes" id="UP000262142">
    <property type="component" value="Unassembled WGS sequence"/>
</dbReference>
<name>A0A383U286_9FLAO</name>
<organism evidence="3 4">
    <name type="scientific">Candidatus Ornithobacterium hominis</name>
    <dbReference type="NCBI Taxonomy" id="2497989"/>
    <lineage>
        <taxon>Bacteria</taxon>
        <taxon>Pseudomonadati</taxon>
        <taxon>Bacteroidota</taxon>
        <taxon>Flavobacteriia</taxon>
        <taxon>Flavobacteriales</taxon>
        <taxon>Weeksellaceae</taxon>
        <taxon>Ornithobacterium</taxon>
    </lineage>
</organism>
<feature type="domain" description="CAAX prenyl protease 2/Lysostaphin resistance protein A-like" evidence="2">
    <location>
        <begin position="67"/>
        <end position="216"/>
    </location>
</feature>
<feature type="transmembrane region" description="Helical" evidence="1">
    <location>
        <begin position="179"/>
        <end position="196"/>
    </location>
</feature>
<dbReference type="Pfam" id="PF02517">
    <property type="entry name" value="Rce1-like"/>
    <property type="match status" value="1"/>
</dbReference>
<feature type="transmembrane region" description="Helical" evidence="1">
    <location>
        <begin position="95"/>
        <end position="112"/>
    </location>
</feature>